<sequence>MPLRFGISVALSTDVRAIKSTDQRAQMSDTQMPFPPRSSAAPVKRSGPAKIVSISSKKMSARPLGAMKLVPTKPSAGNRIETGRSQPGSSQS</sequence>
<dbReference type="AlphaFoldDB" id="A0A841JY36"/>
<gene>
    <name evidence="2" type="ORF">HNQ77_003285</name>
</gene>
<comment type="caution">
    <text evidence="2">The sequence shown here is derived from an EMBL/GenBank/DDBJ whole genome shotgun (WGS) entry which is preliminary data.</text>
</comment>
<dbReference type="Proteomes" id="UP000538666">
    <property type="component" value="Unassembled WGS sequence"/>
</dbReference>
<evidence type="ECO:0000313" key="3">
    <source>
        <dbReference type="Proteomes" id="UP000538666"/>
    </source>
</evidence>
<organism evidence="2 3">
    <name type="scientific">Silvibacterium bohemicum</name>
    <dbReference type="NCBI Taxonomy" id="1577686"/>
    <lineage>
        <taxon>Bacteria</taxon>
        <taxon>Pseudomonadati</taxon>
        <taxon>Acidobacteriota</taxon>
        <taxon>Terriglobia</taxon>
        <taxon>Terriglobales</taxon>
        <taxon>Acidobacteriaceae</taxon>
        <taxon>Silvibacterium</taxon>
    </lineage>
</organism>
<evidence type="ECO:0000313" key="2">
    <source>
        <dbReference type="EMBL" id="MBB6145327.1"/>
    </source>
</evidence>
<protein>
    <submittedName>
        <fullName evidence="2">Uncharacterized protein</fullName>
    </submittedName>
</protein>
<feature type="region of interest" description="Disordered" evidence="1">
    <location>
        <begin position="20"/>
        <end position="48"/>
    </location>
</feature>
<dbReference type="EMBL" id="JACHEK010000006">
    <property type="protein sequence ID" value="MBB6145327.1"/>
    <property type="molecule type" value="Genomic_DNA"/>
</dbReference>
<feature type="region of interest" description="Disordered" evidence="1">
    <location>
        <begin position="60"/>
        <end position="92"/>
    </location>
</feature>
<reference evidence="2 3" key="1">
    <citation type="submission" date="2020-08" db="EMBL/GenBank/DDBJ databases">
        <title>Genomic Encyclopedia of Type Strains, Phase IV (KMG-IV): sequencing the most valuable type-strain genomes for metagenomic binning, comparative biology and taxonomic classification.</title>
        <authorList>
            <person name="Goeker M."/>
        </authorList>
    </citation>
    <scope>NUCLEOTIDE SEQUENCE [LARGE SCALE GENOMIC DNA]</scope>
    <source>
        <strain evidence="2 3">DSM 103733</strain>
    </source>
</reference>
<keyword evidence="3" id="KW-1185">Reference proteome</keyword>
<evidence type="ECO:0000256" key="1">
    <source>
        <dbReference type="SAM" id="MobiDB-lite"/>
    </source>
</evidence>
<name>A0A841JY36_9BACT</name>
<proteinExistence type="predicted"/>
<accession>A0A841JY36</accession>
<feature type="compositionally biased region" description="Polar residues" evidence="1">
    <location>
        <begin position="83"/>
        <end position="92"/>
    </location>
</feature>